<evidence type="ECO:0000313" key="2">
    <source>
        <dbReference type="Proteomes" id="UP000305067"/>
    </source>
</evidence>
<keyword evidence="2" id="KW-1185">Reference proteome</keyword>
<sequence>MKHLAVNPTHRKFFGKSSEIVLLDNAFKLKTEVLVEKKLPERPPPPRRRLFWQQLDVRPACSRATHLCADSSLQDDLLYTLVDIYFVKFNPLLLCLPTQTNVPPKPSCRSASL</sequence>
<dbReference type="AlphaFoldDB" id="A0A5C3QW27"/>
<protein>
    <submittedName>
        <fullName evidence="1">Uncharacterized protein</fullName>
    </submittedName>
</protein>
<dbReference type="EMBL" id="ML178822">
    <property type="protein sequence ID" value="TFL02544.1"/>
    <property type="molecule type" value="Genomic_DNA"/>
</dbReference>
<name>A0A5C3QW27_9AGAR</name>
<gene>
    <name evidence="1" type="ORF">BDV98DRAFT_431862</name>
</gene>
<organism evidence="1 2">
    <name type="scientific">Pterulicium gracile</name>
    <dbReference type="NCBI Taxonomy" id="1884261"/>
    <lineage>
        <taxon>Eukaryota</taxon>
        <taxon>Fungi</taxon>
        <taxon>Dikarya</taxon>
        <taxon>Basidiomycota</taxon>
        <taxon>Agaricomycotina</taxon>
        <taxon>Agaricomycetes</taxon>
        <taxon>Agaricomycetidae</taxon>
        <taxon>Agaricales</taxon>
        <taxon>Pleurotineae</taxon>
        <taxon>Pterulaceae</taxon>
        <taxon>Pterulicium</taxon>
    </lineage>
</organism>
<proteinExistence type="predicted"/>
<dbReference type="Proteomes" id="UP000305067">
    <property type="component" value="Unassembled WGS sequence"/>
</dbReference>
<reference evidence="1 2" key="1">
    <citation type="journal article" date="2019" name="Nat. Ecol. Evol.">
        <title>Megaphylogeny resolves global patterns of mushroom evolution.</title>
        <authorList>
            <person name="Varga T."/>
            <person name="Krizsan K."/>
            <person name="Foldi C."/>
            <person name="Dima B."/>
            <person name="Sanchez-Garcia M."/>
            <person name="Sanchez-Ramirez S."/>
            <person name="Szollosi G.J."/>
            <person name="Szarkandi J.G."/>
            <person name="Papp V."/>
            <person name="Albert L."/>
            <person name="Andreopoulos W."/>
            <person name="Angelini C."/>
            <person name="Antonin V."/>
            <person name="Barry K.W."/>
            <person name="Bougher N.L."/>
            <person name="Buchanan P."/>
            <person name="Buyck B."/>
            <person name="Bense V."/>
            <person name="Catcheside P."/>
            <person name="Chovatia M."/>
            <person name="Cooper J."/>
            <person name="Damon W."/>
            <person name="Desjardin D."/>
            <person name="Finy P."/>
            <person name="Geml J."/>
            <person name="Haridas S."/>
            <person name="Hughes K."/>
            <person name="Justo A."/>
            <person name="Karasinski D."/>
            <person name="Kautmanova I."/>
            <person name="Kiss B."/>
            <person name="Kocsube S."/>
            <person name="Kotiranta H."/>
            <person name="LaButti K.M."/>
            <person name="Lechner B.E."/>
            <person name="Liimatainen K."/>
            <person name="Lipzen A."/>
            <person name="Lukacs Z."/>
            <person name="Mihaltcheva S."/>
            <person name="Morgado L.N."/>
            <person name="Niskanen T."/>
            <person name="Noordeloos M.E."/>
            <person name="Ohm R.A."/>
            <person name="Ortiz-Santana B."/>
            <person name="Ovrebo C."/>
            <person name="Racz N."/>
            <person name="Riley R."/>
            <person name="Savchenko A."/>
            <person name="Shiryaev A."/>
            <person name="Soop K."/>
            <person name="Spirin V."/>
            <person name="Szebenyi C."/>
            <person name="Tomsovsky M."/>
            <person name="Tulloss R.E."/>
            <person name="Uehling J."/>
            <person name="Grigoriev I.V."/>
            <person name="Vagvolgyi C."/>
            <person name="Papp T."/>
            <person name="Martin F.M."/>
            <person name="Miettinen O."/>
            <person name="Hibbett D.S."/>
            <person name="Nagy L.G."/>
        </authorList>
    </citation>
    <scope>NUCLEOTIDE SEQUENCE [LARGE SCALE GENOMIC DNA]</scope>
    <source>
        <strain evidence="1 2">CBS 309.79</strain>
    </source>
</reference>
<accession>A0A5C3QW27</accession>
<evidence type="ECO:0000313" key="1">
    <source>
        <dbReference type="EMBL" id="TFL02544.1"/>
    </source>
</evidence>